<reference evidence="2 3" key="1">
    <citation type="submission" date="2016-04" db="EMBL/GenBank/DDBJ databases">
        <title>Genome analyses suggest a sexual origin of heterokaryosis in a supposedly ancient asexual fungus.</title>
        <authorList>
            <person name="Ropars J."/>
            <person name="Sedzielewska K."/>
            <person name="Noel J."/>
            <person name="Charron P."/>
            <person name="Farinelli L."/>
            <person name="Marton T."/>
            <person name="Kruger M."/>
            <person name="Pelin A."/>
            <person name="Brachmann A."/>
            <person name="Corradi N."/>
        </authorList>
    </citation>
    <scope>NUCLEOTIDE SEQUENCE [LARGE SCALE GENOMIC DNA]</scope>
    <source>
        <strain evidence="2 3">C2</strain>
    </source>
</reference>
<protein>
    <submittedName>
        <fullName evidence="2">Uncharacterized protein</fullName>
    </submittedName>
</protein>
<dbReference type="AlphaFoldDB" id="A0A2N1MHL8"/>
<reference evidence="2 3" key="2">
    <citation type="submission" date="2017-10" db="EMBL/GenBank/DDBJ databases">
        <title>Extensive intraspecific genome diversity in a model arbuscular mycorrhizal fungus.</title>
        <authorList>
            <person name="Chen E.C.H."/>
            <person name="Morin E."/>
            <person name="Baudet D."/>
            <person name="Noel J."/>
            <person name="Ndikumana S."/>
            <person name="Charron P."/>
            <person name="St-Onge C."/>
            <person name="Giorgi J."/>
            <person name="Grigoriev I.V."/>
            <person name="Roux C."/>
            <person name="Martin F.M."/>
            <person name="Corradi N."/>
        </authorList>
    </citation>
    <scope>NUCLEOTIDE SEQUENCE [LARGE SCALE GENOMIC DNA]</scope>
    <source>
        <strain evidence="2 3">C2</strain>
    </source>
</reference>
<dbReference type="Proteomes" id="UP000233469">
    <property type="component" value="Unassembled WGS sequence"/>
</dbReference>
<keyword evidence="1" id="KW-0472">Membrane</keyword>
<feature type="transmembrane region" description="Helical" evidence="1">
    <location>
        <begin position="39"/>
        <end position="64"/>
    </location>
</feature>
<dbReference type="EMBL" id="LLXL01002324">
    <property type="protein sequence ID" value="PKK61140.1"/>
    <property type="molecule type" value="Genomic_DNA"/>
</dbReference>
<proteinExistence type="predicted"/>
<sequence>MVSLVSGNLEIQKTVFLGGSLGLLKHEFGGFLSDFGDSYLSFLGIADFLGFIISFFIFQCLFYGNKDLSSFHPSNAWDFGNLFFEIPNVDLDGSSGLSGCGILFSNSLDVELWWDSLETYLSEKSTLSEIEKLVPAWKPKSQASNASLDGFIQDVNFCID</sequence>
<keyword evidence="1" id="KW-0812">Transmembrane</keyword>
<evidence type="ECO:0000313" key="3">
    <source>
        <dbReference type="Proteomes" id="UP000233469"/>
    </source>
</evidence>
<name>A0A2N1MHL8_9GLOM</name>
<dbReference type="VEuPathDB" id="FungiDB:RhiirFUN_006415"/>
<comment type="caution">
    <text evidence="2">The sequence shown here is derived from an EMBL/GenBank/DDBJ whole genome shotgun (WGS) entry which is preliminary data.</text>
</comment>
<evidence type="ECO:0000256" key="1">
    <source>
        <dbReference type="SAM" id="Phobius"/>
    </source>
</evidence>
<accession>A0A2N1MHL8</accession>
<keyword evidence="1" id="KW-1133">Transmembrane helix</keyword>
<evidence type="ECO:0000313" key="2">
    <source>
        <dbReference type="EMBL" id="PKK61140.1"/>
    </source>
</evidence>
<organism evidence="2 3">
    <name type="scientific">Rhizophagus irregularis</name>
    <dbReference type="NCBI Taxonomy" id="588596"/>
    <lineage>
        <taxon>Eukaryota</taxon>
        <taxon>Fungi</taxon>
        <taxon>Fungi incertae sedis</taxon>
        <taxon>Mucoromycota</taxon>
        <taxon>Glomeromycotina</taxon>
        <taxon>Glomeromycetes</taxon>
        <taxon>Glomerales</taxon>
        <taxon>Glomeraceae</taxon>
        <taxon>Rhizophagus</taxon>
    </lineage>
</organism>
<gene>
    <name evidence="2" type="ORF">RhiirC2_856433</name>
</gene>